<organism evidence="1 2">
    <name type="scientific">Planobispora longispora</name>
    <dbReference type="NCBI Taxonomy" id="28887"/>
    <lineage>
        <taxon>Bacteria</taxon>
        <taxon>Bacillati</taxon>
        <taxon>Actinomycetota</taxon>
        <taxon>Actinomycetes</taxon>
        <taxon>Streptosporangiales</taxon>
        <taxon>Streptosporangiaceae</taxon>
        <taxon>Planobispora</taxon>
    </lineage>
</organism>
<reference evidence="1 2" key="1">
    <citation type="submission" date="2021-01" db="EMBL/GenBank/DDBJ databases">
        <title>Whole genome shotgun sequence of Planobispora longispora NBRC 13918.</title>
        <authorList>
            <person name="Komaki H."/>
            <person name="Tamura T."/>
        </authorList>
    </citation>
    <scope>NUCLEOTIDE SEQUENCE [LARGE SCALE GENOMIC DNA]</scope>
    <source>
        <strain evidence="1 2">NBRC 13918</strain>
    </source>
</reference>
<sequence length="289" mass="30709">MYSLVSAPVLGFDLTRLDGGAATAAVLSRALRLTPGDLPALARRLPDDGVRARLWQDIHGATILRPTIRGLAQQETEGAIALLERAPIGTPDALLHCVRHDVLDWTWSTEDGVRGQDEIATRATAVVCDAVMATYLRELLPADTRRRLAVGWLAAVRELPEPPVDAGPQHEAVMELCRRVATLGAGDVERLSALADRTRSDGGSWSKAVHSASWAVHTSDRVRAAAAAQFELVQSVDSAGIPVAERAGGVWNLLSGAVHALTVADMIESALVEQLLDPCLSVLGLPVPS</sequence>
<proteinExistence type="predicted"/>
<gene>
    <name evidence="1" type="ORF">Plo01_74860</name>
</gene>
<dbReference type="Proteomes" id="UP000616724">
    <property type="component" value="Unassembled WGS sequence"/>
</dbReference>
<name>A0A8J3RW63_9ACTN</name>
<keyword evidence="2" id="KW-1185">Reference proteome</keyword>
<comment type="caution">
    <text evidence="1">The sequence shown here is derived from an EMBL/GenBank/DDBJ whole genome shotgun (WGS) entry which is preliminary data.</text>
</comment>
<dbReference type="RefSeq" id="WP_203895459.1">
    <property type="nucleotide sequence ID" value="NZ_BOOH01000067.1"/>
</dbReference>
<evidence type="ECO:0000313" key="1">
    <source>
        <dbReference type="EMBL" id="GIH81057.1"/>
    </source>
</evidence>
<dbReference type="AlphaFoldDB" id="A0A8J3RW63"/>
<dbReference type="EMBL" id="BOOH01000067">
    <property type="protein sequence ID" value="GIH81057.1"/>
    <property type="molecule type" value="Genomic_DNA"/>
</dbReference>
<protein>
    <submittedName>
        <fullName evidence="1">Uncharacterized protein</fullName>
    </submittedName>
</protein>
<evidence type="ECO:0000313" key="2">
    <source>
        <dbReference type="Proteomes" id="UP000616724"/>
    </source>
</evidence>
<accession>A0A8J3RW63</accession>